<accession>A0A443JRF1</accession>
<reference evidence="1 2" key="1">
    <citation type="submission" date="2019-01" db="EMBL/GenBank/DDBJ databases">
        <title>Sinorhodobacter populi sp. nov. isolated from the symptomatic bark tissue of Populus euramericana canker.</title>
        <authorList>
            <person name="Xu G."/>
        </authorList>
    </citation>
    <scope>NUCLEOTIDE SEQUENCE [LARGE SCALE GENOMIC DNA]</scope>
    <source>
        <strain evidence="1 2">SK2B-1</strain>
    </source>
</reference>
<dbReference type="Proteomes" id="UP000284476">
    <property type="component" value="Unassembled WGS sequence"/>
</dbReference>
<name>A0A443JRF1_9RHOB</name>
<evidence type="ECO:0000313" key="1">
    <source>
        <dbReference type="EMBL" id="RWR23100.1"/>
    </source>
</evidence>
<dbReference type="AlphaFoldDB" id="A0A443JRF1"/>
<evidence type="ECO:0000313" key="2">
    <source>
        <dbReference type="Proteomes" id="UP000284476"/>
    </source>
</evidence>
<dbReference type="RefSeq" id="WP_128208084.1">
    <property type="nucleotide sequence ID" value="NZ_JBHRSO010000013.1"/>
</dbReference>
<dbReference type="EMBL" id="SAUZ01000004">
    <property type="protein sequence ID" value="RWR23100.1"/>
    <property type="molecule type" value="Genomic_DNA"/>
</dbReference>
<sequence>MTRYSVRIGFWLRAYEGFTVEADSDDEAVVKAKAAALTAMEESSRPEHVLLDERREGVIVFIEQVSADQRRVVAEDVGFDTDQIHGAPAI</sequence>
<proteinExistence type="predicted"/>
<organism evidence="1 2">
    <name type="scientific">Paenirhodobacter populi</name>
    <dbReference type="NCBI Taxonomy" id="2306993"/>
    <lineage>
        <taxon>Bacteria</taxon>
        <taxon>Pseudomonadati</taxon>
        <taxon>Pseudomonadota</taxon>
        <taxon>Alphaproteobacteria</taxon>
        <taxon>Rhodobacterales</taxon>
        <taxon>Rhodobacter group</taxon>
        <taxon>Paenirhodobacter</taxon>
    </lineage>
</organism>
<protein>
    <submittedName>
        <fullName evidence="1">Uncharacterized protein</fullName>
    </submittedName>
</protein>
<gene>
    <name evidence="1" type="ORF">D2T30_05630</name>
</gene>
<comment type="caution">
    <text evidence="1">The sequence shown here is derived from an EMBL/GenBank/DDBJ whole genome shotgun (WGS) entry which is preliminary data.</text>
</comment>